<accession>A0A392M7A0</accession>
<feature type="non-terminal residue" evidence="2">
    <location>
        <position position="1"/>
    </location>
</feature>
<keyword evidence="3" id="KW-1185">Reference proteome</keyword>
<keyword evidence="1" id="KW-0812">Transmembrane</keyword>
<dbReference type="Proteomes" id="UP000265520">
    <property type="component" value="Unassembled WGS sequence"/>
</dbReference>
<keyword evidence="1" id="KW-0472">Membrane</keyword>
<evidence type="ECO:0000313" key="3">
    <source>
        <dbReference type="Proteomes" id="UP000265520"/>
    </source>
</evidence>
<organism evidence="2 3">
    <name type="scientific">Trifolium medium</name>
    <dbReference type="NCBI Taxonomy" id="97028"/>
    <lineage>
        <taxon>Eukaryota</taxon>
        <taxon>Viridiplantae</taxon>
        <taxon>Streptophyta</taxon>
        <taxon>Embryophyta</taxon>
        <taxon>Tracheophyta</taxon>
        <taxon>Spermatophyta</taxon>
        <taxon>Magnoliopsida</taxon>
        <taxon>eudicotyledons</taxon>
        <taxon>Gunneridae</taxon>
        <taxon>Pentapetalae</taxon>
        <taxon>rosids</taxon>
        <taxon>fabids</taxon>
        <taxon>Fabales</taxon>
        <taxon>Fabaceae</taxon>
        <taxon>Papilionoideae</taxon>
        <taxon>50 kb inversion clade</taxon>
        <taxon>NPAAA clade</taxon>
        <taxon>Hologalegina</taxon>
        <taxon>IRL clade</taxon>
        <taxon>Trifolieae</taxon>
        <taxon>Trifolium</taxon>
    </lineage>
</organism>
<proteinExistence type="predicted"/>
<keyword evidence="1" id="KW-1133">Transmembrane helix</keyword>
<dbReference type="AlphaFoldDB" id="A0A392M7A0"/>
<reference evidence="2 3" key="1">
    <citation type="journal article" date="2018" name="Front. Plant Sci.">
        <title>Red Clover (Trifolium pratense) and Zigzag Clover (T. medium) - A Picture of Genomic Similarities and Differences.</title>
        <authorList>
            <person name="Dluhosova J."/>
            <person name="Istvanek J."/>
            <person name="Nedelnik J."/>
            <person name="Repkova J."/>
        </authorList>
    </citation>
    <scope>NUCLEOTIDE SEQUENCE [LARGE SCALE GENOMIC DNA]</scope>
    <source>
        <strain evidence="3">cv. 10/8</strain>
        <tissue evidence="2">Leaf</tissue>
    </source>
</reference>
<name>A0A392M7A0_9FABA</name>
<feature type="transmembrane region" description="Helical" evidence="1">
    <location>
        <begin position="191"/>
        <end position="209"/>
    </location>
</feature>
<dbReference type="EMBL" id="LXQA010004940">
    <property type="protein sequence ID" value="MCH83296.1"/>
    <property type="molecule type" value="Genomic_DNA"/>
</dbReference>
<sequence length="258" mass="29703">INQRTDWRPTNTVTLFRRIGHWTAHEKDLSWSRFKWHPTDTTAISRNRKDLKKVKHERKALKRILCGSVLGIQETVDGQLGNSRNGRKREEKVNNNDKLLQGVLNMVPLYMRLLYDNRGTTNNHLLPVSSNHSANTIVLEQKDLTFKAFLRSALDVPLQSQYDQITTNTPVQSLVNFNEAIYNFTMEIEHIAAFAICYILFWILVFPIRPGVLTFLVPPLILVLLFHAMDLFRKASSTGIHVSCGGFNVTSHFNYLKK</sequence>
<evidence type="ECO:0000256" key="1">
    <source>
        <dbReference type="SAM" id="Phobius"/>
    </source>
</evidence>
<comment type="caution">
    <text evidence="2">The sequence shown here is derived from an EMBL/GenBank/DDBJ whole genome shotgun (WGS) entry which is preliminary data.</text>
</comment>
<feature type="transmembrane region" description="Helical" evidence="1">
    <location>
        <begin position="215"/>
        <end position="232"/>
    </location>
</feature>
<evidence type="ECO:0000313" key="2">
    <source>
        <dbReference type="EMBL" id="MCH83296.1"/>
    </source>
</evidence>
<protein>
    <submittedName>
        <fullName evidence="2">Uncharacterized protein</fullName>
    </submittedName>
</protein>
<gene>
    <name evidence="2" type="ORF">A2U01_0004115</name>
</gene>